<dbReference type="InterPro" id="IPR009003">
    <property type="entry name" value="Peptidase_S1_PA"/>
</dbReference>
<dbReference type="Pfam" id="PF00089">
    <property type="entry name" value="Trypsin"/>
    <property type="match status" value="1"/>
</dbReference>
<dbReference type="SUPFAM" id="SSF50494">
    <property type="entry name" value="Trypsin-like serine proteases"/>
    <property type="match status" value="1"/>
</dbReference>
<comment type="subcellular location">
    <subcellularLocation>
        <location evidence="1">Secreted</location>
    </subcellularLocation>
</comment>
<gene>
    <name evidence="11" type="primary">106080573</name>
</gene>
<feature type="signal peptide" evidence="9">
    <location>
        <begin position="1"/>
        <end position="20"/>
    </location>
</feature>
<dbReference type="PRINTS" id="PR00722">
    <property type="entry name" value="CHYMOTRYPSIN"/>
</dbReference>
<dbReference type="SMART" id="SM00020">
    <property type="entry name" value="Tryp_SPc"/>
    <property type="match status" value="1"/>
</dbReference>
<accession>A0A1I8P9M1</accession>
<keyword evidence="3" id="KW-0964">Secreted</keyword>
<dbReference type="STRING" id="35570.A0A1I8P9M1"/>
<evidence type="ECO:0000256" key="4">
    <source>
        <dbReference type="ARBA" id="ARBA00022670"/>
    </source>
</evidence>
<evidence type="ECO:0000256" key="6">
    <source>
        <dbReference type="ARBA" id="ARBA00022825"/>
    </source>
</evidence>
<feature type="domain" description="Peptidase S1" evidence="10">
    <location>
        <begin position="31"/>
        <end position="252"/>
    </location>
</feature>
<dbReference type="Proteomes" id="UP000095300">
    <property type="component" value="Unassembled WGS sequence"/>
</dbReference>
<dbReference type="GO" id="GO:0006508">
    <property type="term" value="P:proteolysis"/>
    <property type="evidence" value="ECO:0007669"/>
    <property type="project" value="UniProtKB-KW"/>
</dbReference>
<evidence type="ECO:0000313" key="12">
    <source>
        <dbReference type="Proteomes" id="UP000095300"/>
    </source>
</evidence>
<dbReference type="FunFam" id="2.40.10.10:FF:000034">
    <property type="entry name" value="Eupolytin"/>
    <property type="match status" value="1"/>
</dbReference>
<evidence type="ECO:0000256" key="2">
    <source>
        <dbReference type="ARBA" id="ARBA00007664"/>
    </source>
</evidence>
<sequence length="253" mass="26783">MVIKNLLFFILTLWLVSVNATNNQTEFSGRIVGGQLTTISSVPYMVQIWRMGGFTCGGCLIAKHLVLTAAHCVDGARPSDFTVVTGATKLTDTGVRSKVSKFFLPPSWDPDTMNMDVAILKLTTPITTGSAKPTTFYNGTLSAGMEVQVSGWGLTKESGSISQQIRSVKFPIINKSTCTKQYKDVIPITSMMFCAGSPGSKDSCSGDSGGPVIYKGLVCGIVSFGVGCAGVGFPGVYSDTKATRAFIDSAVKK</sequence>
<protein>
    <recommendedName>
        <fullName evidence="10">Peptidase S1 domain-containing protein</fullName>
    </recommendedName>
</protein>
<keyword evidence="6 8" id="KW-0720">Serine protease</keyword>
<evidence type="ECO:0000256" key="1">
    <source>
        <dbReference type="ARBA" id="ARBA00004613"/>
    </source>
</evidence>
<evidence type="ECO:0000256" key="8">
    <source>
        <dbReference type="RuleBase" id="RU363034"/>
    </source>
</evidence>
<evidence type="ECO:0000256" key="5">
    <source>
        <dbReference type="ARBA" id="ARBA00022801"/>
    </source>
</evidence>
<evidence type="ECO:0000256" key="3">
    <source>
        <dbReference type="ARBA" id="ARBA00022525"/>
    </source>
</evidence>
<evidence type="ECO:0000259" key="10">
    <source>
        <dbReference type="PROSITE" id="PS50240"/>
    </source>
</evidence>
<dbReference type="InterPro" id="IPR043504">
    <property type="entry name" value="Peptidase_S1_PA_chymotrypsin"/>
</dbReference>
<evidence type="ECO:0000313" key="11">
    <source>
        <dbReference type="EnsemblMetazoa" id="SCAU006041-PA"/>
    </source>
</evidence>
<dbReference type="Gene3D" id="2.40.10.10">
    <property type="entry name" value="Trypsin-like serine proteases"/>
    <property type="match status" value="1"/>
</dbReference>
<dbReference type="PANTHER" id="PTHR24276:SF91">
    <property type="entry name" value="AT26814P-RELATED"/>
    <property type="match status" value="1"/>
</dbReference>
<evidence type="ECO:0000256" key="7">
    <source>
        <dbReference type="ARBA" id="ARBA00023157"/>
    </source>
</evidence>
<dbReference type="PANTHER" id="PTHR24276">
    <property type="entry name" value="POLYSERASE-RELATED"/>
    <property type="match status" value="1"/>
</dbReference>
<keyword evidence="5 8" id="KW-0378">Hydrolase</keyword>
<evidence type="ECO:0000256" key="9">
    <source>
        <dbReference type="SAM" id="SignalP"/>
    </source>
</evidence>
<dbReference type="GO" id="GO:0005576">
    <property type="term" value="C:extracellular region"/>
    <property type="evidence" value="ECO:0007669"/>
    <property type="project" value="UniProtKB-SubCell"/>
</dbReference>
<dbReference type="PROSITE" id="PS50240">
    <property type="entry name" value="TRYPSIN_DOM"/>
    <property type="match status" value="1"/>
</dbReference>
<dbReference type="AlphaFoldDB" id="A0A1I8P9M1"/>
<dbReference type="InterPro" id="IPR001314">
    <property type="entry name" value="Peptidase_S1A"/>
</dbReference>
<feature type="chain" id="PRO_5009326252" description="Peptidase S1 domain-containing protein" evidence="9">
    <location>
        <begin position="21"/>
        <end position="253"/>
    </location>
</feature>
<name>A0A1I8P9M1_STOCA</name>
<comment type="similarity">
    <text evidence="2">Belongs to the peptidase S1 family.</text>
</comment>
<dbReference type="EnsemblMetazoa" id="SCAU006041-RA">
    <property type="protein sequence ID" value="SCAU006041-PA"/>
    <property type="gene ID" value="SCAU006041"/>
</dbReference>
<dbReference type="PROSITE" id="PS00134">
    <property type="entry name" value="TRYPSIN_HIS"/>
    <property type="match status" value="1"/>
</dbReference>
<organism evidence="11 12">
    <name type="scientific">Stomoxys calcitrans</name>
    <name type="common">Stable fly</name>
    <name type="synonym">Conops calcitrans</name>
    <dbReference type="NCBI Taxonomy" id="35570"/>
    <lineage>
        <taxon>Eukaryota</taxon>
        <taxon>Metazoa</taxon>
        <taxon>Ecdysozoa</taxon>
        <taxon>Arthropoda</taxon>
        <taxon>Hexapoda</taxon>
        <taxon>Insecta</taxon>
        <taxon>Pterygota</taxon>
        <taxon>Neoptera</taxon>
        <taxon>Endopterygota</taxon>
        <taxon>Diptera</taxon>
        <taxon>Brachycera</taxon>
        <taxon>Muscomorpha</taxon>
        <taxon>Muscoidea</taxon>
        <taxon>Muscidae</taxon>
        <taxon>Stomoxys</taxon>
    </lineage>
</organism>
<keyword evidence="4 8" id="KW-0645">Protease</keyword>
<dbReference type="InterPro" id="IPR001254">
    <property type="entry name" value="Trypsin_dom"/>
</dbReference>
<proteinExistence type="inferred from homology"/>
<keyword evidence="7" id="KW-1015">Disulfide bond</keyword>
<dbReference type="InterPro" id="IPR050430">
    <property type="entry name" value="Peptidase_S1"/>
</dbReference>
<dbReference type="VEuPathDB" id="VectorBase:SCAU006041"/>
<dbReference type="InterPro" id="IPR033116">
    <property type="entry name" value="TRYPSIN_SER"/>
</dbReference>
<dbReference type="PROSITE" id="PS00135">
    <property type="entry name" value="TRYPSIN_SER"/>
    <property type="match status" value="1"/>
</dbReference>
<dbReference type="InterPro" id="IPR018114">
    <property type="entry name" value="TRYPSIN_HIS"/>
</dbReference>
<keyword evidence="9" id="KW-0732">Signal</keyword>
<dbReference type="CDD" id="cd00190">
    <property type="entry name" value="Tryp_SPc"/>
    <property type="match status" value="1"/>
</dbReference>
<keyword evidence="12" id="KW-1185">Reference proteome</keyword>
<reference evidence="11" key="1">
    <citation type="submission" date="2020-05" db="UniProtKB">
        <authorList>
            <consortium name="EnsemblMetazoa"/>
        </authorList>
    </citation>
    <scope>IDENTIFICATION</scope>
    <source>
        <strain evidence="11">USDA</strain>
    </source>
</reference>
<dbReference type="GO" id="GO:0004252">
    <property type="term" value="F:serine-type endopeptidase activity"/>
    <property type="evidence" value="ECO:0007669"/>
    <property type="project" value="InterPro"/>
</dbReference>